<feature type="transmembrane region" description="Helical" evidence="8">
    <location>
        <begin position="360"/>
        <end position="382"/>
    </location>
</feature>
<sequence length="586" mass="68030">MRTGVITFNAFILIFGIKAVISEVKLEKAINELQAEYNFETILYFVSHITKRERIMVREEISSAGKGAPSLLLDGMYEDLDIREEFNSNILSVVFITQANKGNALEIVQETLERNFGSKIIFNFFVETCTRFELQEFMQWLWSENMFNSLVIMNNHSFTFNPYPYMTIIEIATYASLKLAFEGKLANLHKSKVTVLGGNVAPRTMKYVDRNGNIQYAGYIMKTILTFIDKYNGTLYEHVPNITKDITGLTEHMNNRGSDIHLLMAMGFEGNLRITYPVATVDFCLLMPYQKELPRMYYLSLPFQISTWCLLGIFLLALLVVMFVVSLALGIRGHRAYSHAVFGILRLLTQQLHFQARLLANRWVLIIYLLAVLLCMLISNLYQSELSSFFTKSIPAHQINDFSDLENFNYKILVNKEVADAANMLVNLKMFPRSFLNYIVTGPNPQDKLNQLNTDYGYLVGEDQLKLFVELQKRFSRKYYFKSKMCLMKVFMCAVIRNNYPFEYILNDIILRMEEAGLMDKWKRDFLYESIEAGFFEIKESHEDPLRPLKMEELYVAWLLFAIAILVAVFAFCGEQVWRIVQRKLS</sequence>
<proteinExistence type="predicted"/>
<dbReference type="PANTHER" id="PTHR42643:SF41">
    <property type="entry name" value="IONOTROPIC RECEPTOR 20A-RELATED"/>
    <property type="match status" value="1"/>
</dbReference>
<evidence type="ECO:0000256" key="9">
    <source>
        <dbReference type="SAM" id="SignalP"/>
    </source>
</evidence>
<evidence type="ECO:0000256" key="1">
    <source>
        <dbReference type="ARBA" id="ARBA00004651"/>
    </source>
</evidence>
<protein>
    <recommendedName>
        <fullName evidence="12">Ionotropic receptor</fullName>
    </recommendedName>
</protein>
<dbReference type="Proteomes" id="UP000594454">
    <property type="component" value="Chromosome 2"/>
</dbReference>
<comment type="subcellular location">
    <subcellularLocation>
        <location evidence="1">Cell membrane</location>
        <topology evidence="1">Multi-pass membrane protein</topology>
    </subcellularLocation>
</comment>
<gene>
    <name evidence="10" type="ORF">HERILL_LOCUS4148</name>
</gene>
<organism evidence="10 11">
    <name type="scientific">Hermetia illucens</name>
    <name type="common">Black soldier fly</name>
    <dbReference type="NCBI Taxonomy" id="343691"/>
    <lineage>
        <taxon>Eukaryota</taxon>
        <taxon>Metazoa</taxon>
        <taxon>Ecdysozoa</taxon>
        <taxon>Arthropoda</taxon>
        <taxon>Hexapoda</taxon>
        <taxon>Insecta</taxon>
        <taxon>Pterygota</taxon>
        <taxon>Neoptera</taxon>
        <taxon>Endopterygota</taxon>
        <taxon>Diptera</taxon>
        <taxon>Brachycera</taxon>
        <taxon>Stratiomyomorpha</taxon>
        <taxon>Stratiomyidae</taxon>
        <taxon>Hermetiinae</taxon>
        <taxon>Hermetia</taxon>
    </lineage>
</organism>
<keyword evidence="9" id="KW-0732">Signal</keyword>
<evidence type="ECO:0000256" key="3">
    <source>
        <dbReference type="ARBA" id="ARBA00022692"/>
    </source>
</evidence>
<dbReference type="GO" id="GO:0005886">
    <property type="term" value="C:plasma membrane"/>
    <property type="evidence" value="ECO:0007669"/>
    <property type="project" value="UniProtKB-SubCell"/>
</dbReference>
<keyword evidence="5 8" id="KW-0472">Membrane</keyword>
<evidence type="ECO:0000313" key="10">
    <source>
        <dbReference type="EMBL" id="CAD7081021.1"/>
    </source>
</evidence>
<evidence type="ECO:0000256" key="6">
    <source>
        <dbReference type="ARBA" id="ARBA00023170"/>
    </source>
</evidence>
<keyword evidence="6" id="KW-0675">Receptor</keyword>
<evidence type="ECO:0000256" key="8">
    <source>
        <dbReference type="SAM" id="Phobius"/>
    </source>
</evidence>
<evidence type="ECO:0000256" key="2">
    <source>
        <dbReference type="ARBA" id="ARBA00022475"/>
    </source>
</evidence>
<keyword evidence="4 8" id="KW-1133">Transmembrane helix</keyword>
<accession>A0A7R8YPR2</accession>
<evidence type="ECO:0008006" key="12">
    <source>
        <dbReference type="Google" id="ProtNLM"/>
    </source>
</evidence>
<evidence type="ECO:0000256" key="4">
    <source>
        <dbReference type="ARBA" id="ARBA00022989"/>
    </source>
</evidence>
<keyword evidence="11" id="KW-1185">Reference proteome</keyword>
<dbReference type="SUPFAM" id="SSF53850">
    <property type="entry name" value="Periplasmic binding protein-like II"/>
    <property type="match status" value="1"/>
</dbReference>
<dbReference type="OrthoDB" id="8044407at2759"/>
<evidence type="ECO:0000313" key="11">
    <source>
        <dbReference type="Proteomes" id="UP000594454"/>
    </source>
</evidence>
<dbReference type="AlphaFoldDB" id="A0A7R8YPR2"/>
<dbReference type="InParanoid" id="A0A7R8YPR2"/>
<dbReference type="InterPro" id="IPR052192">
    <property type="entry name" value="Insect_Ionotropic_Sensory_Rcpt"/>
</dbReference>
<keyword evidence="3 8" id="KW-0812">Transmembrane</keyword>
<dbReference type="PANTHER" id="PTHR42643">
    <property type="entry name" value="IONOTROPIC RECEPTOR 20A-RELATED"/>
    <property type="match status" value="1"/>
</dbReference>
<feature type="transmembrane region" description="Helical" evidence="8">
    <location>
        <begin position="305"/>
        <end position="329"/>
    </location>
</feature>
<keyword evidence="2" id="KW-1003">Cell membrane</keyword>
<evidence type="ECO:0000256" key="7">
    <source>
        <dbReference type="ARBA" id="ARBA00023180"/>
    </source>
</evidence>
<dbReference type="EMBL" id="LR899010">
    <property type="protein sequence ID" value="CAD7081021.1"/>
    <property type="molecule type" value="Genomic_DNA"/>
</dbReference>
<evidence type="ECO:0000256" key="5">
    <source>
        <dbReference type="ARBA" id="ARBA00023136"/>
    </source>
</evidence>
<feature type="chain" id="PRO_5030773409" description="Ionotropic receptor" evidence="9">
    <location>
        <begin position="23"/>
        <end position="586"/>
    </location>
</feature>
<name>A0A7R8YPR2_HERIL</name>
<feature type="signal peptide" evidence="9">
    <location>
        <begin position="1"/>
        <end position="22"/>
    </location>
</feature>
<reference evidence="10 11" key="1">
    <citation type="submission" date="2020-11" db="EMBL/GenBank/DDBJ databases">
        <authorList>
            <person name="Wallbank WR R."/>
            <person name="Pardo Diaz C."/>
            <person name="Kozak K."/>
            <person name="Martin S."/>
            <person name="Jiggins C."/>
            <person name="Moest M."/>
            <person name="Warren A I."/>
            <person name="Generalovic N T."/>
            <person name="Byers J.R.P. K."/>
            <person name="Montejo-Kovacevich G."/>
            <person name="Yen C E."/>
        </authorList>
    </citation>
    <scope>NUCLEOTIDE SEQUENCE [LARGE SCALE GENOMIC DNA]</scope>
</reference>
<keyword evidence="7" id="KW-0325">Glycoprotein</keyword>
<feature type="transmembrane region" description="Helical" evidence="8">
    <location>
        <begin position="555"/>
        <end position="574"/>
    </location>
</feature>